<dbReference type="EMBL" id="FNNU01000006">
    <property type="protein sequence ID" value="SDX81093.1"/>
    <property type="molecule type" value="Genomic_DNA"/>
</dbReference>
<organism evidence="3 4">
    <name type="scientific">Pseudomonas kuykendallii</name>
    <dbReference type="NCBI Taxonomy" id="1007099"/>
    <lineage>
        <taxon>Bacteria</taxon>
        <taxon>Pseudomonadati</taxon>
        <taxon>Pseudomonadota</taxon>
        <taxon>Gammaproteobacteria</taxon>
        <taxon>Pseudomonadales</taxon>
        <taxon>Pseudomonadaceae</taxon>
        <taxon>Pseudomonas</taxon>
    </lineage>
</organism>
<feature type="signal peptide" evidence="2">
    <location>
        <begin position="1"/>
        <end position="24"/>
    </location>
</feature>
<evidence type="ECO:0000256" key="2">
    <source>
        <dbReference type="SAM" id="SignalP"/>
    </source>
</evidence>
<sequence length="174" mass="18392">MISRMTTLCLALLLAACDSGDKPAGPPNEPARPKPVTQVEPAAPRKELPPPVATKPVVADTSAAKPAPQAPAPAAPVVKSKGKAKGTPADTPVEEVTLAKPKLDLSLPRELVQSLEPEAKQKATAKSESGLLPPMFAEKENVQQPFQLSGRVISNELERNSGIEGAELQFHFRQ</sequence>
<accession>A0A1H3EQP4</accession>
<dbReference type="AlphaFoldDB" id="A0A1H3EQP4"/>
<evidence type="ECO:0000256" key="1">
    <source>
        <dbReference type="SAM" id="MobiDB-lite"/>
    </source>
</evidence>
<protein>
    <recommendedName>
        <fullName evidence="5">Translation initiation factor 2</fullName>
    </recommendedName>
</protein>
<gene>
    <name evidence="3" type="ORF">SAMN05216287_3835</name>
</gene>
<evidence type="ECO:0000313" key="4">
    <source>
        <dbReference type="Proteomes" id="UP000243778"/>
    </source>
</evidence>
<evidence type="ECO:0000313" key="3">
    <source>
        <dbReference type="EMBL" id="SDX81093.1"/>
    </source>
</evidence>
<reference evidence="4" key="1">
    <citation type="submission" date="2016-10" db="EMBL/GenBank/DDBJ databases">
        <authorList>
            <person name="Varghese N."/>
            <person name="Submissions S."/>
        </authorList>
    </citation>
    <scope>NUCLEOTIDE SEQUENCE [LARGE SCALE GENOMIC DNA]</scope>
    <source>
        <strain evidence="4">NRRL B-59562</strain>
    </source>
</reference>
<feature type="region of interest" description="Disordered" evidence="1">
    <location>
        <begin position="18"/>
        <end position="101"/>
    </location>
</feature>
<proteinExistence type="predicted"/>
<name>A0A1H3EQP4_9PSED</name>
<dbReference type="Proteomes" id="UP000243778">
    <property type="component" value="Unassembled WGS sequence"/>
</dbReference>
<dbReference type="STRING" id="1007099.SAMN05216287_3835"/>
<keyword evidence="2" id="KW-0732">Signal</keyword>
<dbReference type="PROSITE" id="PS51257">
    <property type="entry name" value="PROKAR_LIPOPROTEIN"/>
    <property type="match status" value="1"/>
</dbReference>
<keyword evidence="4" id="KW-1185">Reference proteome</keyword>
<evidence type="ECO:0008006" key="5">
    <source>
        <dbReference type="Google" id="ProtNLM"/>
    </source>
</evidence>
<feature type="chain" id="PRO_5017191146" description="Translation initiation factor 2" evidence="2">
    <location>
        <begin position="25"/>
        <end position="174"/>
    </location>
</feature>